<dbReference type="InterPro" id="IPR029006">
    <property type="entry name" value="ADF-H/Gelsolin-like_dom_sf"/>
</dbReference>
<comment type="subcellular location">
    <subcellularLocation>
        <location evidence="1">Cytoplasm</location>
        <location evidence="1">Cytoskeleton</location>
    </subcellularLocation>
</comment>
<name>F4Q789_CACFS</name>
<feature type="domain" description="ADF-H" evidence="7">
    <location>
        <begin position="1"/>
        <end position="131"/>
    </location>
</feature>
<dbReference type="GO" id="GO:0030833">
    <property type="term" value="P:regulation of actin filament polymerization"/>
    <property type="evidence" value="ECO:0007669"/>
    <property type="project" value="EnsemblProtists"/>
</dbReference>
<dbReference type="PANTHER" id="PTHR10829:SF25">
    <property type="entry name" value="DREBRIN-LIKE PROTEIN"/>
    <property type="match status" value="1"/>
</dbReference>
<dbReference type="Pfam" id="PF00241">
    <property type="entry name" value="Cofilin_ADF"/>
    <property type="match status" value="1"/>
</dbReference>
<dbReference type="FunFam" id="3.40.20.10:FF:000018">
    <property type="entry name" value="Coactosin-like 1"/>
    <property type="match status" value="1"/>
</dbReference>
<dbReference type="KEGG" id="dfa:DFA_09301"/>
<dbReference type="GO" id="GO:0005884">
    <property type="term" value="C:actin filament"/>
    <property type="evidence" value="ECO:0007669"/>
    <property type="project" value="TreeGrafter"/>
</dbReference>
<organism evidence="8 9">
    <name type="scientific">Cavenderia fasciculata</name>
    <name type="common">Slime mold</name>
    <name type="synonym">Dictyostelium fasciculatum</name>
    <dbReference type="NCBI Taxonomy" id="261658"/>
    <lineage>
        <taxon>Eukaryota</taxon>
        <taxon>Amoebozoa</taxon>
        <taxon>Evosea</taxon>
        <taxon>Eumycetozoa</taxon>
        <taxon>Dictyostelia</taxon>
        <taxon>Acytosteliales</taxon>
        <taxon>Cavenderiaceae</taxon>
        <taxon>Cavenderia</taxon>
    </lineage>
</organism>
<dbReference type="PROSITE" id="PS51263">
    <property type="entry name" value="ADF_H"/>
    <property type="match status" value="1"/>
</dbReference>
<dbReference type="RefSeq" id="XP_004354655.1">
    <property type="nucleotide sequence ID" value="XM_004354603.1"/>
</dbReference>
<dbReference type="GeneID" id="14868343"/>
<dbReference type="Proteomes" id="UP000007797">
    <property type="component" value="Unassembled WGS sequence"/>
</dbReference>
<evidence type="ECO:0000256" key="4">
    <source>
        <dbReference type="ARBA" id="ARBA00023212"/>
    </source>
</evidence>
<evidence type="ECO:0000256" key="2">
    <source>
        <dbReference type="ARBA" id="ARBA00022490"/>
    </source>
</evidence>
<dbReference type="GO" id="GO:0030864">
    <property type="term" value="C:cortical actin cytoskeleton"/>
    <property type="evidence" value="ECO:0007669"/>
    <property type="project" value="TreeGrafter"/>
</dbReference>
<dbReference type="AlphaFoldDB" id="F4Q789"/>
<keyword evidence="9" id="KW-1185">Reference proteome</keyword>
<dbReference type="EMBL" id="GL883024">
    <property type="protein sequence ID" value="EGG16271.1"/>
    <property type="molecule type" value="Genomic_DNA"/>
</dbReference>
<dbReference type="SUPFAM" id="SSF55753">
    <property type="entry name" value="Actin depolymerizing proteins"/>
    <property type="match status" value="1"/>
</dbReference>
<keyword evidence="4" id="KW-0206">Cytoskeleton</keyword>
<dbReference type="SMART" id="SM00102">
    <property type="entry name" value="ADF"/>
    <property type="match status" value="1"/>
</dbReference>
<gene>
    <name evidence="8" type="primary">coaA</name>
    <name evidence="8" type="ORF">DFA_09301</name>
</gene>
<evidence type="ECO:0000256" key="1">
    <source>
        <dbReference type="ARBA" id="ARBA00004245"/>
    </source>
</evidence>
<keyword evidence="3" id="KW-0009">Actin-binding</keyword>
<reference evidence="9" key="1">
    <citation type="journal article" date="2011" name="Genome Res.">
        <title>Phylogeny-wide analysis of social amoeba genomes highlights ancient origins for complex intercellular communication.</title>
        <authorList>
            <person name="Heidel A.J."/>
            <person name="Lawal H.M."/>
            <person name="Felder M."/>
            <person name="Schilde C."/>
            <person name="Helps N.R."/>
            <person name="Tunggal B."/>
            <person name="Rivero F."/>
            <person name="John U."/>
            <person name="Schleicher M."/>
            <person name="Eichinger L."/>
            <person name="Platzer M."/>
            <person name="Noegel A.A."/>
            <person name="Schaap P."/>
            <person name="Gloeckner G."/>
        </authorList>
    </citation>
    <scope>NUCLEOTIDE SEQUENCE [LARGE SCALE GENOMIC DNA]</scope>
    <source>
        <strain evidence="9">SH3</strain>
    </source>
</reference>
<comment type="similarity">
    <text evidence="5">Belongs to the actin-binding proteins ADF family. Coactosin subfamily.</text>
</comment>
<dbReference type="OrthoDB" id="20822at2759"/>
<sequence length="144" mass="15732">MADVSNPELGEAYREVLADGNDTNWTLFGYEGNSTIVLQGKGSGGLEELKSNLHDDQVQFGYLRVTSGDSESKRAKFVLISWCGEKVGPLKRAKLSVHKASVKKVILNFAVEVHAEKQEELDEDEINTKVRKASGADYSGSLAN</sequence>
<evidence type="ECO:0000256" key="6">
    <source>
        <dbReference type="ARBA" id="ARBA00069392"/>
    </source>
</evidence>
<dbReference type="CDD" id="cd11282">
    <property type="entry name" value="ADF_coactosin_like"/>
    <property type="match status" value="1"/>
</dbReference>
<evidence type="ECO:0000256" key="5">
    <source>
        <dbReference type="ARBA" id="ARBA00038052"/>
    </source>
</evidence>
<dbReference type="Gene3D" id="3.40.20.10">
    <property type="entry name" value="Severin"/>
    <property type="match status" value="1"/>
</dbReference>
<dbReference type="GO" id="GO:0030427">
    <property type="term" value="C:site of polarized growth"/>
    <property type="evidence" value="ECO:0007669"/>
    <property type="project" value="TreeGrafter"/>
</dbReference>
<keyword evidence="2" id="KW-0963">Cytoplasm</keyword>
<proteinExistence type="inferred from homology"/>
<accession>F4Q789</accession>
<dbReference type="OMA" id="WIGPNCK"/>
<dbReference type="PANTHER" id="PTHR10829">
    <property type="entry name" value="CORTACTIN AND DREBRIN"/>
    <property type="match status" value="1"/>
</dbReference>
<evidence type="ECO:0000259" key="7">
    <source>
        <dbReference type="PROSITE" id="PS51263"/>
    </source>
</evidence>
<dbReference type="STRING" id="1054147.F4Q789"/>
<evidence type="ECO:0000313" key="8">
    <source>
        <dbReference type="EMBL" id="EGG16271.1"/>
    </source>
</evidence>
<dbReference type="GO" id="GO:0051015">
    <property type="term" value="F:actin filament binding"/>
    <property type="evidence" value="ECO:0007669"/>
    <property type="project" value="EnsemblProtists"/>
</dbReference>
<dbReference type="InterPro" id="IPR002108">
    <property type="entry name" value="ADF-H"/>
</dbReference>
<evidence type="ECO:0000313" key="9">
    <source>
        <dbReference type="Proteomes" id="UP000007797"/>
    </source>
</evidence>
<evidence type="ECO:0000256" key="3">
    <source>
        <dbReference type="ARBA" id="ARBA00023203"/>
    </source>
</evidence>
<protein>
    <recommendedName>
        <fullName evidence="6">Coactosin</fullName>
    </recommendedName>
</protein>